<evidence type="ECO:0000256" key="1">
    <source>
        <dbReference type="SAM" id="MobiDB-lite"/>
    </source>
</evidence>
<dbReference type="NCBIfam" id="NF012200">
    <property type="entry name" value="choice_anch_D"/>
    <property type="match status" value="1"/>
</dbReference>
<dbReference type="Gene3D" id="2.60.40.10">
    <property type="entry name" value="Immunoglobulins"/>
    <property type="match status" value="6"/>
</dbReference>
<evidence type="ECO:0000259" key="2">
    <source>
        <dbReference type="PROSITE" id="PS50835"/>
    </source>
</evidence>
<dbReference type="Pfam" id="PF25249">
    <property type="entry name" value="Ig_CFAP65_7th"/>
    <property type="match status" value="1"/>
</dbReference>
<dbReference type="Pfam" id="PF24291">
    <property type="entry name" value="Ig_CFAP65"/>
    <property type="match status" value="1"/>
</dbReference>
<dbReference type="InterPro" id="IPR058536">
    <property type="entry name" value="Ig_CFAP65_4th"/>
</dbReference>
<feature type="domain" description="Ig-like" evidence="2">
    <location>
        <begin position="212"/>
        <end position="317"/>
    </location>
</feature>
<dbReference type="GO" id="GO:0031514">
    <property type="term" value="C:motile cilium"/>
    <property type="evidence" value="ECO:0007669"/>
    <property type="project" value="UniProtKB-SubCell"/>
</dbReference>
<protein>
    <submittedName>
        <fullName evidence="4">Ig-like domain-containing protein</fullName>
    </submittedName>
</protein>
<organism evidence="3 4">
    <name type="scientific">Macrostomum lignano</name>
    <dbReference type="NCBI Taxonomy" id="282301"/>
    <lineage>
        <taxon>Eukaryota</taxon>
        <taxon>Metazoa</taxon>
        <taxon>Spiralia</taxon>
        <taxon>Lophotrochozoa</taxon>
        <taxon>Platyhelminthes</taxon>
        <taxon>Rhabditophora</taxon>
        <taxon>Macrostomorpha</taxon>
        <taxon>Macrostomida</taxon>
        <taxon>Macrostomidae</taxon>
        <taxon>Macrostomum</taxon>
    </lineage>
</organism>
<dbReference type="Proteomes" id="UP000095280">
    <property type="component" value="Unplaced"/>
</dbReference>
<proteinExistence type="predicted"/>
<reference evidence="4" key="1">
    <citation type="submission" date="2016-11" db="UniProtKB">
        <authorList>
            <consortium name="WormBaseParasite"/>
        </authorList>
    </citation>
    <scope>IDENTIFICATION</scope>
</reference>
<evidence type="ECO:0000313" key="3">
    <source>
        <dbReference type="Proteomes" id="UP000095280"/>
    </source>
</evidence>
<sequence length="1413" mass="156428">VGATVEVSRMDKTHPIDWVFECPIKKRPIPGKNVLHVALRFSPKLPWTTSVEYFHVRVSNKCGNLVIKCIGESLGPRVTASCGLINFFQLMAGQTATQPLKLENHSDQDVCYMFDTDPETSVFHFDRPNGVVPSKSHVQIVVTFRPFLPIQYYRRQLDEFIRAKKVEVGEDDSLLVREAEQWEGLCEPAQQLPPWKEFFFADGHADIVFNVPHVALETTHLDFGRVELGPGGEVRTVCLKNNTKGAVLFNWLQPTGPTQPSFTAQPTFVEVPAGGSATIAVSFRPEATDKIYACELEGFAYFKSQRDFQIVNEKTVAPPFCLTLKCSGHTFQPKSEPFQPRFLFDREQLVFPSVNVDEMFFRSVSMFNSGDAPIYFRVTDLNALGQVRDCLGTEKYGSPFAIKPANGVVRVGEYQVFSVKCVPNRMDQFVSTLNLALNERTDIEAKIPLLGSADKATVFMENKGELYFPPTNLGNCLSRCYPIKNTSRVPLQFEWHVHHTQSDVISVSPSSGRLEPNESLAQTWTFSPKAAGKTLLKPNLVVQGVSRTGALMQKASFPARIISSGSEGGISAVEAYIDYGTMVVGSSAVRPITLVNNSDCAVFYKLVVSVVIDGPYDAKDLAEDPSTLELSQIEGWLQARCKQLIRATVRPMHRVQYQHRLAYFLMTNPDADGDCRPLFSEPRHLCHLLSTGVYPSLTATDVQGWGSARRLKKKLLWDYFSVDSLNLSLQADPTPAELIYTVATRQSFCRTPRVLTRAVLDFNFGAAPFGSDESSVHLLLENPGHVTAEFQFLMPEELQMDLEFWAETGEYTEEELHHLKVQGQRLFSVTPSKGQLEPGAQVVIRAAYSHRVPGTDRLPVLLKVNKGREILINFVGVTTEPGRQYLHFHSKKHTFNPVPIGEPNPSLQVYDLYNGGDTTLSFKVDCSSLVESRLENFDYQVLECLTPSGEIPAGRSFELLFKFSPLEARTYVFDLPIQIVDGETALISFCGLGFDRRALGDSQPDVDLAERPTVASRQAIPLQDQLAVLSEERLSFSNVPVFSRNRRVVFLNNTSLDRPAQFQWHAGAGESTLCHLILVPDSDPKFYDLDLICEVQDLVRLRQYEEDLRDWQEELRKAEEEFTITEKDTEMENKRKVSKPKSQSSASSGSKYRKDLSLQAELRKPQRPAPFLLHLGVTAQSHNIHDFQAQFPDLWDSVCLDRTLVQTQRVNGGPVEATAAPTTAVPAEDFEGEIVELAVSNVLHSLLGDSDLLAAIAAVHSEPAPFYHQLPQAQPSPGLRAACGSGASASAEGGASAAASQRSSSSTMAAAAAPASGSGGAADSVRSIRASSASAAGVDRAGCEAEELEKEKVLTTAQFGTLCESVLENILLNIVSEANQREFDITARPRLIALPPRRKPQPQSQRTPQSSQR</sequence>
<dbReference type="InterPro" id="IPR052614">
    <property type="entry name" value="CFAP65"/>
</dbReference>
<feature type="region of interest" description="Disordered" evidence="1">
    <location>
        <begin position="1392"/>
        <end position="1413"/>
    </location>
</feature>
<evidence type="ECO:0000313" key="4">
    <source>
        <dbReference type="WBParaSite" id="maker-uti_cns_0000056-snap-gene-0.5-mRNA-1"/>
    </source>
</evidence>
<feature type="region of interest" description="Disordered" evidence="1">
    <location>
        <begin position="1126"/>
        <end position="1153"/>
    </location>
</feature>
<dbReference type="InterPro" id="IPR007110">
    <property type="entry name" value="Ig-like_dom"/>
</dbReference>
<dbReference type="PANTHER" id="PTHR46127:SF1">
    <property type="entry name" value="CILIA- AND FLAGELLA-ASSOCIATED PROTEIN 65"/>
    <property type="match status" value="1"/>
</dbReference>
<dbReference type="PROSITE" id="PS50835">
    <property type="entry name" value="IG_LIKE"/>
    <property type="match status" value="1"/>
</dbReference>
<dbReference type="InterPro" id="IPR056344">
    <property type="entry name" value="Ig_CFAP65-like_9th"/>
</dbReference>
<keyword evidence="3" id="KW-1185">Reference proteome</keyword>
<dbReference type="Pfam" id="PF24816">
    <property type="entry name" value="Ig_CFAP65__9th"/>
    <property type="match status" value="1"/>
</dbReference>
<dbReference type="InterPro" id="IPR057470">
    <property type="entry name" value="Ig_CFAP65_7th"/>
</dbReference>
<dbReference type="PANTHER" id="PTHR46127">
    <property type="entry name" value="CILIA- AND FLAGELLA-ASSOCIATED PROTEIN 65"/>
    <property type="match status" value="1"/>
</dbReference>
<name>A0A1I8FU77_9PLAT</name>
<accession>A0A1I8FU77</accession>
<feature type="compositionally biased region" description="Basic and acidic residues" evidence="1">
    <location>
        <begin position="1126"/>
        <end position="1135"/>
    </location>
</feature>
<feature type="compositionally biased region" description="Low complexity" evidence="1">
    <location>
        <begin position="1140"/>
        <end position="1150"/>
    </location>
</feature>
<dbReference type="Pfam" id="PF25248">
    <property type="entry name" value="Ig_CFAP65_8th"/>
    <property type="match status" value="1"/>
</dbReference>
<dbReference type="Pfam" id="PF24507">
    <property type="entry name" value="Ig_CFAP65_4th"/>
    <property type="match status" value="1"/>
</dbReference>
<dbReference type="GO" id="GO:0005737">
    <property type="term" value="C:cytoplasm"/>
    <property type="evidence" value="ECO:0007669"/>
    <property type="project" value="UniProtKB-SubCell"/>
</dbReference>
<dbReference type="InterPro" id="IPR057467">
    <property type="entry name" value="Ig_CFAP65_8th"/>
</dbReference>
<dbReference type="InterPro" id="IPR013783">
    <property type="entry name" value="Ig-like_fold"/>
</dbReference>
<dbReference type="InterPro" id="IPR056305">
    <property type="entry name" value="Ig_CFAP65_10th"/>
</dbReference>
<dbReference type="WBParaSite" id="maker-uti_cns_0000056-snap-gene-0.5-mRNA-1">
    <property type="protein sequence ID" value="maker-uti_cns_0000056-snap-gene-0.5-mRNA-1"/>
    <property type="gene ID" value="maker-uti_cns_0000056-snap-gene-0.5"/>
</dbReference>